<feature type="domain" description="DUF3638" evidence="8">
    <location>
        <begin position="2049"/>
        <end position="2267"/>
    </location>
</feature>
<evidence type="ECO:0000259" key="8">
    <source>
        <dbReference type="Pfam" id="PF12340"/>
    </source>
</evidence>
<keyword evidence="5" id="KW-0378">Hydrolase</keyword>
<dbReference type="InterPro" id="IPR022099">
    <property type="entry name" value="DUF3638"/>
</dbReference>
<evidence type="ECO:0000259" key="10">
    <source>
        <dbReference type="Pfam" id="PF20255"/>
    </source>
</evidence>
<dbReference type="GO" id="GO:0004843">
    <property type="term" value="F:cysteine-type deubiquitinase activity"/>
    <property type="evidence" value="ECO:0007669"/>
    <property type="project" value="UniProtKB-EC"/>
</dbReference>
<dbReference type="EC" id="3.4.19.12" evidence="2"/>
<dbReference type="Pfam" id="PF12340">
    <property type="entry name" value="DUF3638"/>
    <property type="match status" value="1"/>
</dbReference>
<accession>A0A4S8LEF8</accession>
<dbReference type="InterPro" id="IPR051346">
    <property type="entry name" value="OTU_Deubiquitinase"/>
</dbReference>
<keyword evidence="3" id="KW-0645">Protease</keyword>
<feature type="coiled-coil region" evidence="7">
    <location>
        <begin position="611"/>
        <end position="653"/>
    </location>
</feature>
<protein>
    <recommendedName>
        <fullName evidence="2">ubiquitinyl hydrolase 1</fullName>
        <ecNumber evidence="2">3.4.19.12</ecNumber>
    </recommendedName>
</protein>
<evidence type="ECO:0000256" key="7">
    <source>
        <dbReference type="SAM" id="Coils"/>
    </source>
</evidence>
<dbReference type="InterPro" id="IPR022105">
    <property type="entry name" value="DUF3645"/>
</dbReference>
<name>A0A4S8LEF8_DENBC</name>
<keyword evidence="6" id="KW-0788">Thiol protease</keyword>
<dbReference type="Pfam" id="PF12359">
    <property type="entry name" value="DUF3645"/>
    <property type="match status" value="1"/>
</dbReference>
<dbReference type="Pfam" id="PF20255">
    <property type="entry name" value="DUF6606"/>
    <property type="match status" value="1"/>
</dbReference>
<feature type="domain" description="DUF3645" evidence="9">
    <location>
        <begin position="2391"/>
        <end position="2421"/>
    </location>
</feature>
<keyword evidence="4" id="KW-0833">Ubl conjugation pathway</keyword>
<evidence type="ECO:0000256" key="3">
    <source>
        <dbReference type="ARBA" id="ARBA00022670"/>
    </source>
</evidence>
<dbReference type="PANTHER" id="PTHR13367">
    <property type="entry name" value="UBIQUITIN THIOESTERASE"/>
    <property type="match status" value="1"/>
</dbReference>
<evidence type="ECO:0000256" key="6">
    <source>
        <dbReference type="ARBA" id="ARBA00022807"/>
    </source>
</evidence>
<gene>
    <name evidence="11" type="ORF">K435DRAFT_867564</name>
</gene>
<evidence type="ECO:0000256" key="1">
    <source>
        <dbReference type="ARBA" id="ARBA00000707"/>
    </source>
</evidence>
<sequence length="3123" mass="357481">MVISATAVVWVCLPKLLFDSRKFDWVVGLSIHLHQQLAIPNPKLTIMDSDSVDPEQAHLDYFIHHVFMPPKLPQSSDYTIEKDHALCAALSRTAVCYYQKAVDKNHTDTNTRWQELLRMLEHLTTTQRFKNMLASDVETALKSMELPGSFRTFLIRAQNAAVICRKTSCEEVVVESFEVTPPREHVMAGEGKIIRSFPGPAITVPVSRFEIEYFRQEFSSFLTQMNSDVLDSVATTKKAGSVVVEVKDSAHPRYITSLLTGILRGVGSIADVSRIQKRMSDDVLYDRKGLPWRRSAIWLVLRVAVQTHLQPLEYKSLMLDFMLDVLEDAVKCELNSEVLFCMRSKVATRLHKLSRDDPPQSLIKRTSALATEVKHLLASRWTEVQSKQAQSSAWDPDVIRANAEKDTQLSLTNSREYITKLLEKKDLPPSSSGFHPSHTWRQLENIHNFNTCMHSDILKKAFRTDTSLALADFEMSVQSNLKAWVDSKLSNADGTTDALFNMINEYTSAARDHYSQNQEGNSIMMLTLFELWVALDRIVVHKHPLLAKYSPEIPCDLFVPLLLSKEHFIEQLKRLLRYLQDRHNRATCGTVFRDGSSDCFAFQYFSGSPALQRLKSMIERHAAETREQRREDYRRLRKEYNDLQNQASRLSHTYYKDRWGFSEHASGSRCEKCNLESKAENLQIDVHEWPLPDNWVMAIVAVFELQCPDAFNIWREATYMFLRDLCMARDSKPDSAKISMTLYSYSSLVSYKGQNDSRERRITLASETASFIQSKYGKIKISQATSEERIIVNNGLNYRLYDRSSGLWAANPFLNLSISSMCVFQLPKGAYQSLQFSVPSPCFEPNKVISEQYHCNDHLSLHEFLAFGNLRSGHRLQWLNILKELNTRTLTFHKEEVHLLMIQTCWQIGTVSWYDNSLEWHEDLSNSRFITTFGNELSELLKQVQSNWMEVTTVRTIVVLCCRLLTCTVAGSALSVSLYQILHTARQVLLSWMKQVLSQDHPQEADTKQILKKQQTVCEIAFTCRGTYDVEHNHLKHLMKTREDVSAFVESSIRIFDDSPTLWTAFPPHLARLYHRNQRLAHSVEPYLLSLIKTSVIGTEGVDQALQSIWPAYRHGSAWAPLSNHNRRWITSSTSPDTGSTSQSVHLNILDGQMLVDGKPLSRLPREITSHETFTRVFGSQILDILPSDSGLDFATRSNISGYQVHFMLRSDELVICAKKNIPHRRGYQLIPHQKLQGDFPYLMIEESVHWLNLDDGEVEFRPLHEPWISSGKNWKLQFDARRPCFMSHPESALKLVDIKSCTARMISKQLGPFESHKYMTITFSKAAEIQVELPRSRMAFFVGRDGCLESVSPPNMFVDESVYRNSRRILIPHGAIHSCTDSHHVSIRVDTGSSRHVRFQSYVVRDDIGILEGNGSMISHLYKVYLHALTSHCLSDPLTGRTGTEEALKTLSSSRSRSFQVIQQEDLDLLSKVASLTTERTFYPEGMEIMQTVHWNKEQGDLPVLSQHPQFRFSVADILEYCSRFSKVQGAVPRITSSRTGSADRLNRRELSRNFHCYIQTETSCKRTQTSDHSYLKQSRDIDACFEKDICDISTSVCSGRSSTDVDLWQRLTRWSSIPGPTDATLAYSTAWLKDTILRKNWLTLYDKCRDATTEPAKKRYRCLFSLPSLAYISLFNETPESDCHELIPVLVQFLHNPEYHIISPPLYSCYNLEDGIKPTQIHLRQILEEHQRPFEESHWYNLQRRYQETEYDFDRHRRDPYDEAITSTITTITKWLLKEWNRHPHPTNLDFPEDISNIQLFRRSFLSKAKSLFESCIRNEQLKAHISAVQAILNKPQKPLLGVAAPYQIELREQNRVAVPQPPATLEPLLKRKPPQQDTAASLSLLSSLASHFDTSSAGSSKVHQVLGRQLHQSIQALAQQSAWSCFNNPSLLDNGLSLISYQEQCMIKVETLHREIEDTLSPQTNTEKVLAQAELWPKITPHSLLMLLSFKQRRRLQLPGHWLEVLRGYGQALVELQRSRRLHSLYDAEDIDGVLKEMANDQPKGLDNLDGLLIQISGDFLAQDIQVQVAEEMMHPSSGSSSVLQLNMGEGKSSVIVPIIAASLADGQKLVRVVVLKSLSVQMFQLLVDRVCGLADRRIFYMPFSRDLKVDESMACLVRSLYEECMTEGGILVIQPEHILSFRLMGLECLLTDPSSKVSQELLSSHHWLCRRARDILDESDELLHSRYQLIYTMGKQRLLENHPNRWVMIQDVFSLLLHHAKAVREKYPQSLHIRDENRAAKQFPIIQITSCDAEEELLTLILGSILEEGRLSSYAFERLPQQAKLEARVFISQKSTVHEEIQNLLQYCKESAIWSALLLLRGLFAHGILAYVLRHRRWRVDYGLDIRRTLLAVPYRAKDVPSLRAEFGHPDVAISLTCLSYYYGGLNPQQLDFCFEILMKSDNPAAEYAEWAQGVEEVPSSINGINFKDYAQRVNVLVPHLSRNRSVINFFLSQVVFPKYAKEFPEKLTTSGWDLAETRDNVTTGFSGTKDSQWLLPASISQCDPLGQEGTNAMVLEYLLRAENKKYECVKGPDNENLLAEQFLQRLVGQTREIRVLLDVGAQILDLANKDVARKWLQLKEGDPDVSAAVYFDENDRQMVIDWNGNIEALISSQYKSQLGRCLIYLDDAHTRGTDFKLPKEYRAAVTLGPRVTKDRLTQGCMRMRKLGHGQSVMFFALFDIDQKIRGFSGLDADAPVSSEHVVTWALEETVADIQHYTPHWLKQGIDYIERKKAWDAFESSGSAKHLTKWLQPEARTLEDMYGIGEKQSAFVGLDFESEVYEDMRDRCNLLGWSVDHSTQGTTVDEEQEREVANENEVERQIERPPMKEPAQHNIHDEVRRFLQTGIIPSNPRGFSPLFKYVPAPLLPNRTAWDKGLLSTVDFAITIRNLTPAVDDYMRPVTWVLSGGRLKSNSEPALVIISPYEANELRTEITTNSVNLHLHLYAPRVIQQQHSLEDLRFHTVPAILDSWTPPNRHIISQLNIFSGQLYLRDWDTYKEFVDLPDNDRNEALEEVTYQSDGFVKPGDRNGKMQTMCAFEKSPLPALKELFGSRRKGNGYNLTHIGRIVRGRVLGELDFK</sequence>
<dbReference type="Proteomes" id="UP000297245">
    <property type="component" value="Unassembled WGS sequence"/>
</dbReference>
<keyword evidence="7" id="KW-0175">Coiled coil</keyword>
<dbReference type="PANTHER" id="PTHR13367:SF33">
    <property type="entry name" value="P-LOOP CONTAINING NUCLEOSIDE TRIPHOSPHATE HYDROLASE PROTEIN"/>
    <property type="match status" value="1"/>
</dbReference>
<evidence type="ECO:0000256" key="2">
    <source>
        <dbReference type="ARBA" id="ARBA00012759"/>
    </source>
</evidence>
<proteinExistence type="predicted"/>
<dbReference type="GO" id="GO:0006508">
    <property type="term" value="P:proteolysis"/>
    <property type="evidence" value="ECO:0007669"/>
    <property type="project" value="UniProtKB-KW"/>
</dbReference>
<comment type="catalytic activity">
    <reaction evidence="1">
        <text>Thiol-dependent hydrolysis of ester, thioester, amide, peptide and isopeptide bonds formed by the C-terminal Gly of ubiquitin (a 76-residue protein attached to proteins as an intracellular targeting signal).</text>
        <dbReference type="EC" id="3.4.19.12"/>
    </reaction>
</comment>
<evidence type="ECO:0000256" key="5">
    <source>
        <dbReference type="ARBA" id="ARBA00022801"/>
    </source>
</evidence>
<dbReference type="EMBL" id="ML179462">
    <property type="protein sequence ID" value="THU87150.1"/>
    <property type="molecule type" value="Genomic_DNA"/>
</dbReference>
<feature type="domain" description="DUF6606" evidence="10">
    <location>
        <begin position="63"/>
        <end position="327"/>
    </location>
</feature>
<dbReference type="OrthoDB" id="3182339at2759"/>
<dbReference type="InterPro" id="IPR046541">
    <property type="entry name" value="DUF6606"/>
</dbReference>
<reference evidence="11 12" key="1">
    <citation type="journal article" date="2019" name="Nat. Ecol. Evol.">
        <title>Megaphylogeny resolves global patterns of mushroom evolution.</title>
        <authorList>
            <person name="Varga T."/>
            <person name="Krizsan K."/>
            <person name="Foldi C."/>
            <person name="Dima B."/>
            <person name="Sanchez-Garcia M."/>
            <person name="Sanchez-Ramirez S."/>
            <person name="Szollosi G.J."/>
            <person name="Szarkandi J.G."/>
            <person name="Papp V."/>
            <person name="Albert L."/>
            <person name="Andreopoulos W."/>
            <person name="Angelini C."/>
            <person name="Antonin V."/>
            <person name="Barry K.W."/>
            <person name="Bougher N.L."/>
            <person name="Buchanan P."/>
            <person name="Buyck B."/>
            <person name="Bense V."/>
            <person name="Catcheside P."/>
            <person name="Chovatia M."/>
            <person name="Cooper J."/>
            <person name="Damon W."/>
            <person name="Desjardin D."/>
            <person name="Finy P."/>
            <person name="Geml J."/>
            <person name="Haridas S."/>
            <person name="Hughes K."/>
            <person name="Justo A."/>
            <person name="Karasinski D."/>
            <person name="Kautmanova I."/>
            <person name="Kiss B."/>
            <person name="Kocsube S."/>
            <person name="Kotiranta H."/>
            <person name="LaButti K.M."/>
            <person name="Lechner B.E."/>
            <person name="Liimatainen K."/>
            <person name="Lipzen A."/>
            <person name="Lukacs Z."/>
            <person name="Mihaltcheva S."/>
            <person name="Morgado L.N."/>
            <person name="Niskanen T."/>
            <person name="Noordeloos M.E."/>
            <person name="Ohm R.A."/>
            <person name="Ortiz-Santana B."/>
            <person name="Ovrebo C."/>
            <person name="Racz N."/>
            <person name="Riley R."/>
            <person name="Savchenko A."/>
            <person name="Shiryaev A."/>
            <person name="Soop K."/>
            <person name="Spirin V."/>
            <person name="Szebenyi C."/>
            <person name="Tomsovsky M."/>
            <person name="Tulloss R.E."/>
            <person name="Uehling J."/>
            <person name="Grigoriev I.V."/>
            <person name="Vagvolgyi C."/>
            <person name="Papp T."/>
            <person name="Martin F.M."/>
            <person name="Miettinen O."/>
            <person name="Hibbett D.S."/>
            <person name="Nagy L.G."/>
        </authorList>
    </citation>
    <scope>NUCLEOTIDE SEQUENCE [LARGE SCALE GENOMIC DNA]</scope>
    <source>
        <strain evidence="11 12">CBS 962.96</strain>
    </source>
</reference>
<evidence type="ECO:0000256" key="4">
    <source>
        <dbReference type="ARBA" id="ARBA00022786"/>
    </source>
</evidence>
<evidence type="ECO:0000313" key="12">
    <source>
        <dbReference type="Proteomes" id="UP000297245"/>
    </source>
</evidence>
<evidence type="ECO:0000313" key="11">
    <source>
        <dbReference type="EMBL" id="THU87150.1"/>
    </source>
</evidence>
<evidence type="ECO:0000259" key="9">
    <source>
        <dbReference type="Pfam" id="PF12359"/>
    </source>
</evidence>
<organism evidence="11 12">
    <name type="scientific">Dendrothele bispora (strain CBS 962.96)</name>
    <dbReference type="NCBI Taxonomy" id="1314807"/>
    <lineage>
        <taxon>Eukaryota</taxon>
        <taxon>Fungi</taxon>
        <taxon>Dikarya</taxon>
        <taxon>Basidiomycota</taxon>
        <taxon>Agaricomycotina</taxon>
        <taxon>Agaricomycetes</taxon>
        <taxon>Agaricomycetidae</taxon>
        <taxon>Agaricales</taxon>
        <taxon>Agaricales incertae sedis</taxon>
        <taxon>Dendrothele</taxon>
    </lineage>
</organism>
<keyword evidence="12" id="KW-1185">Reference proteome</keyword>